<accession>A0A6A6J5F7</accession>
<dbReference type="PROSITE" id="PS50102">
    <property type="entry name" value="RRM"/>
    <property type="match status" value="1"/>
</dbReference>
<evidence type="ECO:0000313" key="4">
    <source>
        <dbReference type="EMBL" id="KAF2271373.1"/>
    </source>
</evidence>
<dbReference type="Pfam" id="PF14327">
    <property type="entry name" value="CSTF2_hinge"/>
    <property type="match status" value="1"/>
</dbReference>
<evidence type="ECO:0000256" key="1">
    <source>
        <dbReference type="PROSITE-ProRule" id="PRU00176"/>
    </source>
</evidence>
<protein>
    <recommendedName>
        <fullName evidence="3">RRM domain-containing protein</fullName>
    </recommendedName>
</protein>
<gene>
    <name evidence="4" type="ORF">EI97DRAFT_471247</name>
</gene>
<dbReference type="PANTHER" id="PTHR45735">
    <property type="entry name" value="CLEAVAGE STIMULATION FACTOR SUBUNIT 2"/>
    <property type="match status" value="1"/>
</dbReference>
<dbReference type="SUPFAM" id="SSF54928">
    <property type="entry name" value="RNA-binding domain, RBD"/>
    <property type="match status" value="1"/>
</dbReference>
<dbReference type="EMBL" id="ML986545">
    <property type="protein sequence ID" value="KAF2271373.1"/>
    <property type="molecule type" value="Genomic_DNA"/>
</dbReference>
<keyword evidence="1" id="KW-0694">RNA-binding</keyword>
<dbReference type="InterPro" id="IPR025742">
    <property type="entry name" value="CSTF2_hinge"/>
</dbReference>
<feature type="compositionally biased region" description="Pro residues" evidence="2">
    <location>
        <begin position="98"/>
        <end position="107"/>
    </location>
</feature>
<evidence type="ECO:0000259" key="3">
    <source>
        <dbReference type="PROSITE" id="PS50102"/>
    </source>
</evidence>
<dbReference type="RefSeq" id="XP_033648912.1">
    <property type="nucleotide sequence ID" value="XM_033801824.1"/>
</dbReference>
<dbReference type="Proteomes" id="UP000800097">
    <property type="component" value="Unassembled WGS sequence"/>
</dbReference>
<evidence type="ECO:0000256" key="2">
    <source>
        <dbReference type="SAM" id="MobiDB-lite"/>
    </source>
</evidence>
<dbReference type="Gene3D" id="3.30.70.330">
    <property type="match status" value="1"/>
</dbReference>
<dbReference type="AlphaFoldDB" id="A0A6A6J5F7"/>
<dbReference type="SMART" id="SM00360">
    <property type="entry name" value="RRM"/>
    <property type="match status" value="1"/>
</dbReference>
<dbReference type="PANTHER" id="PTHR45735:SF2">
    <property type="entry name" value="CLEAVAGE STIMULATION FACTOR SUBUNIT 2"/>
    <property type="match status" value="1"/>
</dbReference>
<name>A0A6A6J5F7_WESOR</name>
<dbReference type="GeneID" id="54554999"/>
<dbReference type="Pfam" id="PF00076">
    <property type="entry name" value="RRM_1"/>
    <property type="match status" value="1"/>
</dbReference>
<dbReference type="OrthoDB" id="272703at2759"/>
<dbReference type="GO" id="GO:0005847">
    <property type="term" value="C:mRNA cleavage and polyadenylation specificity factor complex"/>
    <property type="evidence" value="ECO:0007669"/>
    <property type="project" value="TreeGrafter"/>
</dbReference>
<dbReference type="CDD" id="cd12398">
    <property type="entry name" value="RRM_CSTF2_RNA15_like"/>
    <property type="match status" value="1"/>
</dbReference>
<evidence type="ECO:0000313" key="5">
    <source>
        <dbReference type="Proteomes" id="UP000800097"/>
    </source>
</evidence>
<dbReference type="Gene3D" id="1.25.40.630">
    <property type="match status" value="1"/>
</dbReference>
<feature type="region of interest" description="Disordered" evidence="2">
    <location>
        <begin position="84"/>
        <end position="121"/>
    </location>
</feature>
<proteinExistence type="predicted"/>
<sequence>MAPSDKAGRVVFIGNIPYGISEEQIVDTLSRVGHVLNFRLIHDKETGRPKGFGFAEFADGDAAASAVRNLNDYEIMGRKLRVDWSNDNGDGDSAPTTYAPPAPPAGHPEPAAIHQQSTTLPPLPPGTDPPTGLTCADAISRTLATLPPEQLLDILKQMKSLVMTDPAKAVELLTQAPQLAYALFQALLILNLVDATALAQVIEAAPGGRPAAAAPPAAPVPQPQPAFPGYAPQPTPTPSMLAQPAYPTYGQLPPMHPALASATPEQRQQYLQLKYLTMDQINALEPVARQQILELRANIEALEKAGYKF</sequence>
<dbReference type="InterPro" id="IPR000504">
    <property type="entry name" value="RRM_dom"/>
</dbReference>
<feature type="domain" description="RRM" evidence="3">
    <location>
        <begin position="9"/>
        <end position="87"/>
    </location>
</feature>
<reference evidence="4" key="1">
    <citation type="journal article" date="2020" name="Stud. Mycol.">
        <title>101 Dothideomycetes genomes: a test case for predicting lifestyles and emergence of pathogens.</title>
        <authorList>
            <person name="Haridas S."/>
            <person name="Albert R."/>
            <person name="Binder M."/>
            <person name="Bloem J."/>
            <person name="Labutti K."/>
            <person name="Salamov A."/>
            <person name="Andreopoulos B."/>
            <person name="Baker S."/>
            <person name="Barry K."/>
            <person name="Bills G."/>
            <person name="Bluhm B."/>
            <person name="Cannon C."/>
            <person name="Castanera R."/>
            <person name="Culley D."/>
            <person name="Daum C."/>
            <person name="Ezra D."/>
            <person name="Gonzalez J."/>
            <person name="Henrissat B."/>
            <person name="Kuo A."/>
            <person name="Liang C."/>
            <person name="Lipzen A."/>
            <person name="Lutzoni F."/>
            <person name="Magnuson J."/>
            <person name="Mondo S."/>
            <person name="Nolan M."/>
            <person name="Ohm R."/>
            <person name="Pangilinan J."/>
            <person name="Park H.-J."/>
            <person name="Ramirez L."/>
            <person name="Alfaro M."/>
            <person name="Sun H."/>
            <person name="Tritt A."/>
            <person name="Yoshinaga Y."/>
            <person name="Zwiers L.-H."/>
            <person name="Turgeon B."/>
            <person name="Goodwin S."/>
            <person name="Spatafora J."/>
            <person name="Crous P."/>
            <person name="Grigoriev I."/>
        </authorList>
    </citation>
    <scope>NUCLEOTIDE SEQUENCE</scope>
    <source>
        <strain evidence="4">CBS 379.55</strain>
    </source>
</reference>
<dbReference type="InterPro" id="IPR035979">
    <property type="entry name" value="RBD_domain_sf"/>
</dbReference>
<dbReference type="GO" id="GO:0003729">
    <property type="term" value="F:mRNA binding"/>
    <property type="evidence" value="ECO:0007669"/>
    <property type="project" value="TreeGrafter"/>
</dbReference>
<organism evidence="4 5">
    <name type="scientific">Westerdykella ornata</name>
    <dbReference type="NCBI Taxonomy" id="318751"/>
    <lineage>
        <taxon>Eukaryota</taxon>
        <taxon>Fungi</taxon>
        <taxon>Dikarya</taxon>
        <taxon>Ascomycota</taxon>
        <taxon>Pezizomycotina</taxon>
        <taxon>Dothideomycetes</taxon>
        <taxon>Pleosporomycetidae</taxon>
        <taxon>Pleosporales</taxon>
        <taxon>Sporormiaceae</taxon>
        <taxon>Westerdykella</taxon>
    </lineage>
</organism>
<dbReference type="InterPro" id="IPR012677">
    <property type="entry name" value="Nucleotide-bd_a/b_plait_sf"/>
</dbReference>
<keyword evidence="5" id="KW-1185">Reference proteome</keyword>